<name>A0A562QCL6_9BACI</name>
<accession>A0A562QCL6</accession>
<evidence type="ECO:0000313" key="1">
    <source>
        <dbReference type="EMBL" id="TWI54453.1"/>
    </source>
</evidence>
<keyword evidence="2" id="KW-1185">Reference proteome</keyword>
<dbReference type="RefSeq" id="WP_144451248.1">
    <property type="nucleotide sequence ID" value="NZ_VLKZ01000009.1"/>
</dbReference>
<reference evidence="1 2" key="1">
    <citation type="journal article" date="2015" name="Stand. Genomic Sci.">
        <title>Genomic Encyclopedia of Bacterial and Archaeal Type Strains, Phase III: the genomes of soil and plant-associated and newly described type strains.</title>
        <authorList>
            <person name="Whitman W.B."/>
            <person name="Woyke T."/>
            <person name="Klenk H.P."/>
            <person name="Zhou Y."/>
            <person name="Lilburn T.G."/>
            <person name="Beck B.J."/>
            <person name="De Vos P."/>
            <person name="Vandamme P."/>
            <person name="Eisen J.A."/>
            <person name="Garrity G."/>
            <person name="Hugenholtz P."/>
            <person name="Kyrpides N.C."/>
        </authorList>
    </citation>
    <scope>NUCLEOTIDE SEQUENCE [LARGE SCALE GENOMIC DNA]</scope>
    <source>
        <strain evidence="1 2">CGMCC 1.10116</strain>
    </source>
</reference>
<dbReference type="Proteomes" id="UP000315711">
    <property type="component" value="Unassembled WGS sequence"/>
</dbReference>
<dbReference type="EMBL" id="VLKZ01000009">
    <property type="protein sequence ID" value="TWI54453.1"/>
    <property type="molecule type" value="Genomic_DNA"/>
</dbReference>
<evidence type="ECO:0000313" key="2">
    <source>
        <dbReference type="Proteomes" id="UP000315711"/>
    </source>
</evidence>
<sequence>MCGQCQHSSKRLSDTFVFILSDTLIEKCNGLGLGVVFTAKFDGAMSYKITWDQKVKGMNHDHSIFTHRQVERAVTTGDFIIINSLVQ</sequence>
<dbReference type="OrthoDB" id="2989689at2"/>
<protein>
    <submittedName>
        <fullName evidence="1">Uncharacterized protein</fullName>
    </submittedName>
</protein>
<organism evidence="1 2">
    <name type="scientific">Halalkalibacter nanhaiisediminis</name>
    <dbReference type="NCBI Taxonomy" id="688079"/>
    <lineage>
        <taxon>Bacteria</taxon>
        <taxon>Bacillati</taxon>
        <taxon>Bacillota</taxon>
        <taxon>Bacilli</taxon>
        <taxon>Bacillales</taxon>
        <taxon>Bacillaceae</taxon>
        <taxon>Halalkalibacter</taxon>
    </lineage>
</organism>
<gene>
    <name evidence="1" type="ORF">IQ10_03005</name>
</gene>
<proteinExistence type="predicted"/>
<dbReference type="AlphaFoldDB" id="A0A562QCL6"/>
<comment type="caution">
    <text evidence="1">The sequence shown here is derived from an EMBL/GenBank/DDBJ whole genome shotgun (WGS) entry which is preliminary data.</text>
</comment>